<keyword evidence="1" id="KW-0560">Oxidoreductase</keyword>
<dbReference type="EC" id="1.2.4.2" evidence="1"/>
<organism evidence="1 2">
    <name type="scientific">Zalaria obscura</name>
    <dbReference type="NCBI Taxonomy" id="2024903"/>
    <lineage>
        <taxon>Eukaryota</taxon>
        <taxon>Fungi</taxon>
        <taxon>Dikarya</taxon>
        <taxon>Ascomycota</taxon>
        <taxon>Pezizomycotina</taxon>
        <taxon>Dothideomycetes</taxon>
        <taxon>Dothideomycetidae</taxon>
        <taxon>Dothideales</taxon>
        <taxon>Zalariaceae</taxon>
        <taxon>Zalaria</taxon>
    </lineage>
</organism>
<evidence type="ECO:0000313" key="2">
    <source>
        <dbReference type="Proteomes" id="UP001320706"/>
    </source>
</evidence>
<dbReference type="EMBL" id="JAMKPW020000008">
    <property type="protein sequence ID" value="KAK8215379.1"/>
    <property type="molecule type" value="Genomic_DNA"/>
</dbReference>
<reference evidence="1" key="1">
    <citation type="submission" date="2024-02" db="EMBL/GenBank/DDBJ databases">
        <title>Metagenome Assembled Genome of Zalaria obscura JY119.</title>
        <authorList>
            <person name="Vighnesh L."/>
            <person name="Jagadeeshwari U."/>
            <person name="Venkata Ramana C."/>
            <person name="Sasikala C."/>
        </authorList>
    </citation>
    <scope>NUCLEOTIDE SEQUENCE</scope>
    <source>
        <strain evidence="1">JY119</strain>
    </source>
</reference>
<keyword evidence="2" id="KW-1185">Reference proteome</keyword>
<comment type="caution">
    <text evidence="1">The sequence shown here is derived from an EMBL/GenBank/DDBJ whole genome shotgun (WGS) entry which is preliminary data.</text>
</comment>
<gene>
    <name evidence="1" type="primary">KGD1</name>
    <name evidence="1" type="ORF">M8818_002000</name>
</gene>
<protein>
    <submittedName>
        <fullName evidence="1">2-oxoglutarate dehydrogenase E1 component</fullName>
        <ecNumber evidence="1">1.2.4.2</ecNumber>
    </submittedName>
</protein>
<sequence length="1053" mass="119035">MLRTSLRQCSKRLVGGTSSARASFTTLVRERPTSALVSKRRELALATQCVAKRGYAITAEDTSKGVDPNDSFLQGNTANYIDEMYMEWKRDPSSVHVSWQHYFRNMEEGGMPVSQAFQPPPTIVPAPMGGAPGFNPSAFEAGAPSEITNHLKVQLLVRAYQARGHHKARIDPLGIRNEASVFGYSNPPELNLDHYQFTEKDMDQEFELGPGILPRFRTESRQKMSLREIIDTCERLYCGSYGVEYIHIPDREQCDWLRQRIEVPQPYKYSVDEKRRILDRLIWSSSFESFLATKYPNDKRFGLEGGESLIPGMKALIDRSVDYGVKDIVIGMPHRGRLNVLSNVVRKPNESIFSEFGGSAEPSDEGSGDVKYHLGMNFERPTPSGKRVQLSLVANPSHLEAEDPVVLGKTRAILHYNGDEKEAKSAMGVLLHGDAAFAGQGIVYETMGFYALPSYQTGGTIHIVVNNQIGFTTDPRFARSTPYCSDIAKAIDAPVFHVNGDDVEAFNFVCQMAADWRAEFKKDVVIDMVCYRKQGHNETDQPSFTQPLMYKRISEQKAALDKYIEQLLKEKTFTQEDIDEHKKWVWGMLEESFARSKDYQPTAKEWLTSAWNGFKSPKELATEILPHLPTAVEPDVLKHIAEKISTPPEGFNVHRNLKRILNNRQKTVSEGKNIDMSTGEALAFGSLCMEGHHVRVSGQDVERGTFSQRHAVLHDQESEATYTPLSSLTKEQGSFVISNSSLSEYGVLGFEYGYSLSSPSALVMWEAQFGDFANNAQCIIDQFIASGEVKWLQRSGLVMSLPHGYDGQGPEHSSGRMERFLQLCSEDPRIFPSPEKLERQHQDCNMQVAYCTTPANTFHILRRQMNRQFRKPLILFFSKSLLRHPLARSSIEDFTGDSHFQWIIPDPFHAEGEFQLKPREEVKRVILCTGQVFGALHKHRTTNKIDDAAVIRIEQLNPFPWALLKEELDSYPNAETIVWAQEEPLNAGAWSFTQPRIETLLNNTEHHNRRHVMYAGRAPSASVATGLKSTHMKEEQDLLDYAFTVQQDKLKGE</sequence>
<evidence type="ECO:0000313" key="1">
    <source>
        <dbReference type="EMBL" id="KAK8215379.1"/>
    </source>
</evidence>
<name>A0ACC3SIP1_9PEZI</name>
<proteinExistence type="predicted"/>
<dbReference type="Proteomes" id="UP001320706">
    <property type="component" value="Unassembled WGS sequence"/>
</dbReference>
<accession>A0ACC3SIP1</accession>